<dbReference type="GO" id="GO:0003700">
    <property type="term" value="F:DNA-binding transcription factor activity"/>
    <property type="evidence" value="ECO:0007669"/>
    <property type="project" value="InterPro"/>
</dbReference>
<dbReference type="Proteomes" id="UP000268192">
    <property type="component" value="Chromosome"/>
</dbReference>
<dbReference type="EMBL" id="CP032509">
    <property type="protein sequence ID" value="AZN73724.1"/>
    <property type="molecule type" value="Genomic_DNA"/>
</dbReference>
<name>A0A3Q8XRW1_9HYPH</name>
<dbReference type="GO" id="GO:0006950">
    <property type="term" value="P:response to stress"/>
    <property type="evidence" value="ECO:0007669"/>
    <property type="project" value="TreeGrafter"/>
</dbReference>
<organism evidence="2 3">
    <name type="scientific">Georhizobium profundi</name>
    <dbReference type="NCBI Taxonomy" id="2341112"/>
    <lineage>
        <taxon>Bacteria</taxon>
        <taxon>Pseudomonadati</taxon>
        <taxon>Pseudomonadota</taxon>
        <taxon>Alphaproteobacteria</taxon>
        <taxon>Hyphomicrobiales</taxon>
        <taxon>Rhizobiaceae</taxon>
        <taxon>Georhizobium</taxon>
    </lineage>
</organism>
<dbReference type="InterPro" id="IPR000835">
    <property type="entry name" value="HTH_MarR-typ"/>
</dbReference>
<dbReference type="PANTHER" id="PTHR33164">
    <property type="entry name" value="TRANSCRIPTIONAL REGULATOR, MARR FAMILY"/>
    <property type="match status" value="1"/>
</dbReference>
<evidence type="ECO:0000313" key="2">
    <source>
        <dbReference type="EMBL" id="AZN73724.1"/>
    </source>
</evidence>
<dbReference type="SMART" id="SM00347">
    <property type="entry name" value="HTH_MARR"/>
    <property type="match status" value="1"/>
</dbReference>
<dbReference type="PRINTS" id="PR00598">
    <property type="entry name" value="HTHMARR"/>
</dbReference>
<dbReference type="PROSITE" id="PS50995">
    <property type="entry name" value="HTH_MARR_2"/>
    <property type="match status" value="1"/>
</dbReference>
<protein>
    <submittedName>
        <fullName evidence="2">MarR family transcriptional regulator</fullName>
    </submittedName>
</protein>
<dbReference type="AlphaFoldDB" id="A0A3Q8XRW1"/>
<gene>
    <name evidence="2" type="ORF">D5400_10160</name>
</gene>
<accession>A0A3Q8XRW1</accession>
<evidence type="ECO:0000313" key="3">
    <source>
        <dbReference type="Proteomes" id="UP000268192"/>
    </source>
</evidence>
<dbReference type="Pfam" id="PF12802">
    <property type="entry name" value="MarR_2"/>
    <property type="match status" value="1"/>
</dbReference>
<dbReference type="SUPFAM" id="SSF46785">
    <property type="entry name" value="Winged helix' DNA-binding domain"/>
    <property type="match status" value="1"/>
</dbReference>
<dbReference type="InterPro" id="IPR036390">
    <property type="entry name" value="WH_DNA-bd_sf"/>
</dbReference>
<reference evidence="2 3" key="1">
    <citation type="submission" date="2018-09" db="EMBL/GenBank/DDBJ databases">
        <title>Marinorhizobium profundi gen. nov., sp. nov., isolated from a deep-sea sediment sample from the New Britain Trench and proposal of Marinorhizobiaceae fam. nov. in the order Rhizobiales of the class Alphaproteobacteria.</title>
        <authorList>
            <person name="Cao J."/>
        </authorList>
    </citation>
    <scope>NUCLEOTIDE SEQUENCE [LARGE SCALE GENOMIC DNA]</scope>
    <source>
        <strain evidence="2 3">WS11</strain>
    </source>
</reference>
<dbReference type="PANTHER" id="PTHR33164:SF95">
    <property type="entry name" value="TRANSCRIPTIONAL REGULATOR"/>
    <property type="match status" value="1"/>
</dbReference>
<evidence type="ECO:0000259" key="1">
    <source>
        <dbReference type="PROSITE" id="PS50995"/>
    </source>
</evidence>
<dbReference type="OrthoDB" id="7349109at2"/>
<keyword evidence="3" id="KW-1185">Reference proteome</keyword>
<dbReference type="KEGG" id="abaw:D5400_10160"/>
<dbReference type="Gene3D" id="1.10.10.10">
    <property type="entry name" value="Winged helix-like DNA-binding domain superfamily/Winged helix DNA-binding domain"/>
    <property type="match status" value="1"/>
</dbReference>
<sequence>MPGHLIRRMNQISVATFLQEAQTAGFDLTPVQFAAIYAIARNEGIDQATLSSLIAYDRVTIGGVVDRLLTKALIRREVSEKDRRARELYLTEKGRDLLEAMMPAVQKVQERMLEGLSAEERASLVALLKKATAGASAVPSGGQNEGE</sequence>
<proteinExistence type="predicted"/>
<dbReference type="InterPro" id="IPR039422">
    <property type="entry name" value="MarR/SlyA-like"/>
</dbReference>
<dbReference type="InterPro" id="IPR036388">
    <property type="entry name" value="WH-like_DNA-bd_sf"/>
</dbReference>
<feature type="domain" description="HTH marR-type" evidence="1">
    <location>
        <begin position="2"/>
        <end position="133"/>
    </location>
</feature>